<protein>
    <submittedName>
        <fullName evidence="2">Uncharacterized protein</fullName>
    </submittedName>
</protein>
<reference evidence="2" key="1">
    <citation type="submission" date="2015-07" db="EMBL/GenBank/DDBJ databases">
        <title>Adaptation to a free-living lifestyle via gene acquisitions in the diplomonad Trepomonas sp. PC1.</title>
        <authorList>
            <person name="Xu F."/>
            <person name="Jerlstrom-Hultqvist J."/>
            <person name="Kolisko M."/>
            <person name="Simpson A.G.B."/>
            <person name="Roger A.J."/>
            <person name="Svard S.G."/>
            <person name="Andersson J.O."/>
        </authorList>
    </citation>
    <scope>NUCLEOTIDE SEQUENCE</scope>
    <source>
        <strain evidence="2">PC1</strain>
    </source>
</reference>
<feature type="transmembrane region" description="Helical" evidence="1">
    <location>
        <begin position="243"/>
        <end position="264"/>
    </location>
</feature>
<proteinExistence type="predicted"/>
<dbReference type="AlphaFoldDB" id="A0A146K1Y0"/>
<evidence type="ECO:0000256" key="1">
    <source>
        <dbReference type="SAM" id="Phobius"/>
    </source>
</evidence>
<keyword evidence="1" id="KW-1133">Transmembrane helix</keyword>
<feature type="transmembrane region" description="Helical" evidence="1">
    <location>
        <begin position="147"/>
        <end position="167"/>
    </location>
</feature>
<evidence type="ECO:0000313" key="2">
    <source>
        <dbReference type="EMBL" id="JAP89549.1"/>
    </source>
</evidence>
<keyword evidence="1" id="KW-0812">Transmembrane</keyword>
<keyword evidence="1" id="KW-0472">Membrane</keyword>
<dbReference type="EMBL" id="GDID01007057">
    <property type="protein sequence ID" value="JAP89549.1"/>
    <property type="molecule type" value="Transcribed_RNA"/>
</dbReference>
<feature type="transmembrane region" description="Helical" evidence="1">
    <location>
        <begin position="113"/>
        <end position="132"/>
    </location>
</feature>
<name>A0A146K1Y0_9EUKA</name>
<feature type="transmembrane region" description="Helical" evidence="1">
    <location>
        <begin position="82"/>
        <end position="101"/>
    </location>
</feature>
<accession>A0A146K1Y0</accession>
<sequence>LIEICLFVVSLIILKAKINKEDVIVIMAICTQFLTSVFSITFTSCLFTGKCYQNECKFDIDEPFCPSKQNVVCDEAPTIWDYFIYKSIFALFVDMVLILRIKILLKINLKKQIICFLAALVHICILFPVMYFSEASQLIDADCSPLLPYQIVTIILFILPGIFILITEAKVLTQKRKDLLYYSVEEESLVEQNEQIMQVFTKHSIKGVSLQKMKIQYNQNAENSQMESKPLLRKQIYNKTVKYVPFAISILLIFVIATESVCLYNVHVPVWFVICFNVISMVTLCFYPFIISTTPFQPCPRSLAMVLNNQTATSCFSNFLRQNSNLLYLVALRLILQLKVCEQHDLEQYEEIRQQLMKLIKEMRIGDDMEVDDIEKQIKDDLFTVYLRFQGSQEFKEMQKMMFDERKDQNVFEMIQQKKREKEEIQIVGPAFICQ</sequence>
<feature type="transmembrane region" description="Helical" evidence="1">
    <location>
        <begin position="270"/>
        <end position="291"/>
    </location>
</feature>
<organism evidence="2">
    <name type="scientific">Trepomonas sp. PC1</name>
    <dbReference type="NCBI Taxonomy" id="1076344"/>
    <lineage>
        <taxon>Eukaryota</taxon>
        <taxon>Metamonada</taxon>
        <taxon>Diplomonadida</taxon>
        <taxon>Hexamitidae</taxon>
        <taxon>Hexamitinae</taxon>
        <taxon>Trepomonas</taxon>
    </lineage>
</organism>
<feature type="non-terminal residue" evidence="2">
    <location>
        <position position="1"/>
    </location>
</feature>
<gene>
    <name evidence="2" type="ORF">TPC1_30956</name>
</gene>
<feature type="transmembrane region" description="Helical" evidence="1">
    <location>
        <begin position="23"/>
        <end position="42"/>
    </location>
</feature>